<keyword evidence="2" id="KW-1185">Reference proteome</keyword>
<sequence length="177" mass="19904">MSPPKPSAELIRSGQAGALQSFVRDNSVSALVYNDGNIIVPSNYQYPPGTGVYNGPTGTIRIQDVSATCTFCTTRFDNKKLLAQHNWTSFKKCSVHGMCFGNWTEHMRHHEHTICGVQSCAQRGTNFNTVANHKNHFLNYHQSHCYAENARIGRGFCEPCYWQYGISHDSRVSKCRV</sequence>
<evidence type="ECO:0000313" key="1">
    <source>
        <dbReference type="EMBL" id="KAL2061792.1"/>
    </source>
</evidence>
<reference evidence="1 2" key="1">
    <citation type="journal article" date="2024" name="Commun. Biol.">
        <title>Comparative genomic analysis of thermophilic fungi reveals convergent evolutionary adaptations and gene losses.</title>
        <authorList>
            <person name="Steindorff A.S."/>
            <person name="Aguilar-Pontes M.V."/>
            <person name="Robinson A.J."/>
            <person name="Andreopoulos B."/>
            <person name="LaButti K."/>
            <person name="Kuo A."/>
            <person name="Mondo S."/>
            <person name="Riley R."/>
            <person name="Otillar R."/>
            <person name="Haridas S."/>
            <person name="Lipzen A."/>
            <person name="Grimwood J."/>
            <person name="Schmutz J."/>
            <person name="Clum A."/>
            <person name="Reid I.D."/>
            <person name="Moisan M.C."/>
            <person name="Butler G."/>
            <person name="Nguyen T.T.M."/>
            <person name="Dewar K."/>
            <person name="Conant G."/>
            <person name="Drula E."/>
            <person name="Henrissat B."/>
            <person name="Hansel C."/>
            <person name="Singer S."/>
            <person name="Hutchinson M.I."/>
            <person name="de Vries R.P."/>
            <person name="Natvig D.O."/>
            <person name="Powell A.J."/>
            <person name="Tsang A."/>
            <person name="Grigoriev I.V."/>
        </authorList>
    </citation>
    <scope>NUCLEOTIDE SEQUENCE [LARGE SCALE GENOMIC DNA]</scope>
    <source>
        <strain evidence="1 2">CBS 494.80</strain>
    </source>
</reference>
<proteinExistence type="predicted"/>
<protein>
    <recommendedName>
        <fullName evidence="3">C2H2-type domain-containing protein</fullName>
    </recommendedName>
</protein>
<dbReference type="Proteomes" id="UP001595075">
    <property type="component" value="Unassembled WGS sequence"/>
</dbReference>
<accession>A0ABR4BVY3</accession>
<name>A0ABR4BVY3_9HELO</name>
<organism evidence="1 2">
    <name type="scientific">Oculimacula yallundae</name>
    <dbReference type="NCBI Taxonomy" id="86028"/>
    <lineage>
        <taxon>Eukaryota</taxon>
        <taxon>Fungi</taxon>
        <taxon>Dikarya</taxon>
        <taxon>Ascomycota</taxon>
        <taxon>Pezizomycotina</taxon>
        <taxon>Leotiomycetes</taxon>
        <taxon>Helotiales</taxon>
        <taxon>Ploettnerulaceae</taxon>
        <taxon>Oculimacula</taxon>
    </lineage>
</organism>
<gene>
    <name evidence="1" type="ORF">VTL71DRAFT_7170</name>
</gene>
<comment type="caution">
    <text evidence="1">The sequence shown here is derived from an EMBL/GenBank/DDBJ whole genome shotgun (WGS) entry which is preliminary data.</text>
</comment>
<evidence type="ECO:0008006" key="3">
    <source>
        <dbReference type="Google" id="ProtNLM"/>
    </source>
</evidence>
<dbReference type="EMBL" id="JAZHXI010000018">
    <property type="protein sequence ID" value="KAL2061792.1"/>
    <property type="molecule type" value="Genomic_DNA"/>
</dbReference>
<evidence type="ECO:0000313" key="2">
    <source>
        <dbReference type="Proteomes" id="UP001595075"/>
    </source>
</evidence>